<evidence type="ECO:0000313" key="1">
    <source>
        <dbReference type="EMBL" id="CAG8832109.1"/>
    </source>
</evidence>
<comment type="caution">
    <text evidence="1">The sequence shown here is derived from an EMBL/GenBank/DDBJ whole genome shotgun (WGS) entry which is preliminary data.</text>
</comment>
<keyword evidence="2" id="KW-1185">Reference proteome</keyword>
<accession>A0ABN7WHH9</accession>
<gene>
    <name evidence="1" type="ORF">GMARGA_LOCUS30911</name>
</gene>
<dbReference type="EMBL" id="CAJVQB010044743">
    <property type="protein sequence ID" value="CAG8832109.1"/>
    <property type="molecule type" value="Genomic_DNA"/>
</dbReference>
<reference evidence="1 2" key="1">
    <citation type="submission" date="2021-06" db="EMBL/GenBank/DDBJ databases">
        <authorList>
            <person name="Kallberg Y."/>
            <person name="Tangrot J."/>
            <person name="Rosling A."/>
        </authorList>
    </citation>
    <scope>NUCLEOTIDE SEQUENCE [LARGE SCALE GENOMIC DNA]</scope>
    <source>
        <strain evidence="1 2">120-4 pot B 10/14</strain>
    </source>
</reference>
<proteinExistence type="predicted"/>
<feature type="non-terminal residue" evidence="1">
    <location>
        <position position="1"/>
    </location>
</feature>
<evidence type="ECO:0000313" key="2">
    <source>
        <dbReference type="Proteomes" id="UP000789901"/>
    </source>
</evidence>
<dbReference type="Proteomes" id="UP000789901">
    <property type="component" value="Unassembled WGS sequence"/>
</dbReference>
<organism evidence="1 2">
    <name type="scientific">Gigaspora margarita</name>
    <dbReference type="NCBI Taxonomy" id="4874"/>
    <lineage>
        <taxon>Eukaryota</taxon>
        <taxon>Fungi</taxon>
        <taxon>Fungi incertae sedis</taxon>
        <taxon>Mucoromycota</taxon>
        <taxon>Glomeromycotina</taxon>
        <taxon>Glomeromycetes</taxon>
        <taxon>Diversisporales</taxon>
        <taxon>Gigasporaceae</taxon>
        <taxon>Gigaspora</taxon>
    </lineage>
</organism>
<sequence length="51" mass="5911">SRSNKINEEKQIKLEDHNKEAFLNNNMNYIADINADDSFDQVSESSFSNVF</sequence>
<name>A0ABN7WHH9_GIGMA</name>
<protein>
    <submittedName>
        <fullName evidence="1">44364_t:CDS:1</fullName>
    </submittedName>
</protein>